<evidence type="ECO:0000259" key="4">
    <source>
        <dbReference type="PROSITE" id="PS50004"/>
    </source>
</evidence>
<proteinExistence type="inferred from homology"/>
<evidence type="ECO:0000256" key="2">
    <source>
        <dbReference type="SAM" id="MobiDB-lite"/>
    </source>
</evidence>
<dbReference type="Gene3D" id="2.60.40.150">
    <property type="entry name" value="C2 domain"/>
    <property type="match status" value="2"/>
</dbReference>
<dbReference type="CDD" id="cd08408">
    <property type="entry name" value="C2B_Synaptotagmin-14_16"/>
    <property type="match status" value="1"/>
</dbReference>
<feature type="transmembrane region" description="Helical" evidence="3">
    <location>
        <begin position="29"/>
        <end position="48"/>
    </location>
</feature>
<keyword evidence="6" id="KW-1185">Reference proteome</keyword>
<protein>
    <recommendedName>
        <fullName evidence="4">C2 domain-containing protein</fullName>
    </recommendedName>
</protein>
<dbReference type="PANTHER" id="PTHR46129">
    <property type="entry name" value="SYNAPTOTAGMIN 14, ISOFORM D"/>
    <property type="match status" value="1"/>
</dbReference>
<dbReference type="InterPro" id="IPR035892">
    <property type="entry name" value="C2_domain_sf"/>
</dbReference>
<sequence>KSSRILAKVGMFTSFLCEFVHSITPEAVGFLSAVGIFVVLLAILFLFINKKLCFARVGGLPCLEQYSRRKRRDLNSYGDDGEISSSSDSDGELAKQFEISVSRSQSFCLGVTELNTQNAPGQHHKFKRLLSDKEEGSTEPSDCEGTHPHSPIHSDILIMAQGIPDKARSGMDSRQVHVVLLPGKRQRHKTAVQKGSMPRFEETFRFSHLEPGDLGSSALRFRLYAMGKMNRERMMGEAMYKLSRLKHSGHFQITLVLEPRSNLKVCVSESSPGDSASSSHSVSHGGNPELLLGLSYNATTGRLSVEIIKGSHFRNFALNRPPEHGLFRCRKHYYGLLTLILARNTFGKLALLNSMGQEISRCKTSIRRSQPNPVFEETFVFQVALFQLSDVTLMVSIYNRRNMKRKEMIGWVALGQNSSGEEELLHWQDMKESGNQQVCRWHTLLEA</sequence>
<evidence type="ECO:0000256" key="3">
    <source>
        <dbReference type="SAM" id="Phobius"/>
    </source>
</evidence>
<dbReference type="Pfam" id="PF00168">
    <property type="entry name" value="C2"/>
    <property type="match status" value="2"/>
</dbReference>
<dbReference type="CDD" id="cd08389">
    <property type="entry name" value="C2A_Synaptotagmin-14_16"/>
    <property type="match status" value="1"/>
</dbReference>
<evidence type="ECO:0000256" key="1">
    <source>
        <dbReference type="ARBA" id="ARBA00006996"/>
    </source>
</evidence>
<dbReference type="InterPro" id="IPR000008">
    <property type="entry name" value="C2_dom"/>
</dbReference>
<accession>A0A671N5U9</accession>
<organism evidence="5 6">
    <name type="scientific">Sinocyclocheilus anshuiensis</name>
    <dbReference type="NCBI Taxonomy" id="1608454"/>
    <lineage>
        <taxon>Eukaryota</taxon>
        <taxon>Metazoa</taxon>
        <taxon>Chordata</taxon>
        <taxon>Craniata</taxon>
        <taxon>Vertebrata</taxon>
        <taxon>Euteleostomi</taxon>
        <taxon>Actinopterygii</taxon>
        <taxon>Neopterygii</taxon>
        <taxon>Teleostei</taxon>
        <taxon>Ostariophysi</taxon>
        <taxon>Cypriniformes</taxon>
        <taxon>Cyprinidae</taxon>
        <taxon>Cyprininae</taxon>
        <taxon>Sinocyclocheilus</taxon>
    </lineage>
</organism>
<dbReference type="AlphaFoldDB" id="A0A671N5U9"/>
<keyword evidence="3" id="KW-1133">Transmembrane helix</keyword>
<evidence type="ECO:0000313" key="6">
    <source>
        <dbReference type="Proteomes" id="UP000472260"/>
    </source>
</evidence>
<dbReference type="GO" id="GO:0005543">
    <property type="term" value="F:phospholipid binding"/>
    <property type="evidence" value="ECO:0007669"/>
    <property type="project" value="TreeGrafter"/>
</dbReference>
<reference evidence="5" key="2">
    <citation type="submission" date="2025-09" db="UniProtKB">
        <authorList>
            <consortium name="Ensembl"/>
        </authorList>
    </citation>
    <scope>IDENTIFICATION</scope>
</reference>
<feature type="domain" description="C2" evidence="4">
    <location>
        <begin position="134"/>
        <end position="255"/>
    </location>
</feature>
<dbReference type="SUPFAM" id="SSF49562">
    <property type="entry name" value="C2 domain (Calcium/lipid-binding domain, CaLB)"/>
    <property type="match status" value="2"/>
</dbReference>
<feature type="domain" description="C2" evidence="4">
    <location>
        <begin position="286"/>
        <end position="442"/>
    </location>
</feature>
<dbReference type="SMART" id="SM00239">
    <property type="entry name" value="C2"/>
    <property type="match status" value="2"/>
</dbReference>
<keyword evidence="3" id="KW-0472">Membrane</keyword>
<reference evidence="5" key="1">
    <citation type="submission" date="2025-08" db="UniProtKB">
        <authorList>
            <consortium name="Ensembl"/>
        </authorList>
    </citation>
    <scope>IDENTIFICATION</scope>
</reference>
<comment type="similarity">
    <text evidence="1">Belongs to the synaptotagmin family.</text>
</comment>
<dbReference type="Proteomes" id="UP000472260">
    <property type="component" value="Unassembled WGS sequence"/>
</dbReference>
<name>A0A671N5U9_9TELE</name>
<dbReference type="PANTHER" id="PTHR46129:SF4">
    <property type="entry name" value="SYNAPTOTAGMIN-16"/>
    <property type="match status" value="1"/>
</dbReference>
<dbReference type="InterPro" id="IPR043541">
    <property type="entry name" value="SYT14/14L/16"/>
</dbReference>
<dbReference type="PROSITE" id="PS50004">
    <property type="entry name" value="C2"/>
    <property type="match status" value="2"/>
</dbReference>
<gene>
    <name evidence="5" type="primary">syt16</name>
</gene>
<feature type="region of interest" description="Disordered" evidence="2">
    <location>
        <begin position="132"/>
        <end position="151"/>
    </location>
</feature>
<keyword evidence="3" id="KW-0812">Transmembrane</keyword>
<evidence type="ECO:0000313" key="5">
    <source>
        <dbReference type="Ensembl" id="ENSSANP00000041298.1"/>
    </source>
</evidence>
<dbReference type="Ensembl" id="ENSSANT00000043955.1">
    <property type="protein sequence ID" value="ENSSANP00000041298.1"/>
    <property type="gene ID" value="ENSSANG00000020968.1"/>
</dbReference>